<dbReference type="AlphaFoldDB" id="A0A815NRM1"/>
<comment type="caution">
    <text evidence="1">The sequence shown here is derived from an EMBL/GenBank/DDBJ whole genome shotgun (WGS) entry which is preliminary data.</text>
</comment>
<proteinExistence type="predicted"/>
<evidence type="ECO:0000313" key="2">
    <source>
        <dbReference type="Proteomes" id="UP000663860"/>
    </source>
</evidence>
<accession>A0A815NRM1</accession>
<dbReference type="EMBL" id="CAJNOE010001646">
    <property type="protein sequence ID" value="CAF1440249.1"/>
    <property type="molecule type" value="Genomic_DNA"/>
</dbReference>
<evidence type="ECO:0000313" key="1">
    <source>
        <dbReference type="EMBL" id="CAF1440249.1"/>
    </source>
</evidence>
<reference evidence="1" key="1">
    <citation type="submission" date="2021-02" db="EMBL/GenBank/DDBJ databases">
        <authorList>
            <person name="Nowell W R."/>
        </authorList>
    </citation>
    <scope>NUCLEOTIDE SEQUENCE</scope>
</reference>
<organism evidence="1 2">
    <name type="scientific">Adineta steineri</name>
    <dbReference type="NCBI Taxonomy" id="433720"/>
    <lineage>
        <taxon>Eukaryota</taxon>
        <taxon>Metazoa</taxon>
        <taxon>Spiralia</taxon>
        <taxon>Gnathifera</taxon>
        <taxon>Rotifera</taxon>
        <taxon>Eurotatoria</taxon>
        <taxon>Bdelloidea</taxon>
        <taxon>Adinetida</taxon>
        <taxon>Adinetidae</taxon>
        <taxon>Adineta</taxon>
    </lineage>
</organism>
<gene>
    <name evidence="1" type="ORF">IZO911_LOCUS41755</name>
</gene>
<protein>
    <submittedName>
        <fullName evidence="1">Uncharacterized protein</fullName>
    </submittedName>
</protein>
<dbReference type="Proteomes" id="UP000663860">
    <property type="component" value="Unassembled WGS sequence"/>
</dbReference>
<name>A0A815NRM1_9BILA</name>
<sequence length="221" mass="25376">MSAKPLTKLMKLVCKRAQFQREQYRQPPWTSHQMSHVNKKETNVHRVKQKSNKINKIQKVNQQMSFPNEKLVYDNGIDDLIDLASELSVDACSHSLISTPTRHFAICTVATDRYLATANKKIKLHQDNLKLMGDKFELNDCVDIEIHSVDETNTDPKYLPCIIVEKYERNNILLFKLIWSIQDACSNDLKLVNIDNLTPITIIEVSKLYSRGSTTGHTCNC</sequence>